<dbReference type="Gene3D" id="1.25.40.10">
    <property type="entry name" value="Tetratricopeptide repeat domain"/>
    <property type="match status" value="2"/>
</dbReference>
<dbReference type="RefSeq" id="WP_200349915.1">
    <property type="nucleotide sequence ID" value="NZ_BAABHZ010000010.1"/>
</dbReference>
<dbReference type="InterPro" id="IPR019734">
    <property type="entry name" value="TPR_rpt"/>
</dbReference>
<dbReference type="SMART" id="SM00028">
    <property type="entry name" value="TPR"/>
    <property type="match status" value="6"/>
</dbReference>
<protein>
    <submittedName>
        <fullName evidence="2">Tetratricopeptide repeat protein</fullName>
    </submittedName>
</protein>
<organism evidence="2 3">
    <name type="scientific">Luteolibacter yonseiensis</name>
    <dbReference type="NCBI Taxonomy" id="1144680"/>
    <lineage>
        <taxon>Bacteria</taxon>
        <taxon>Pseudomonadati</taxon>
        <taxon>Verrucomicrobiota</taxon>
        <taxon>Verrucomicrobiia</taxon>
        <taxon>Verrucomicrobiales</taxon>
        <taxon>Verrucomicrobiaceae</taxon>
        <taxon>Luteolibacter</taxon>
    </lineage>
</organism>
<feature type="repeat" description="TPR" evidence="1">
    <location>
        <begin position="28"/>
        <end position="61"/>
    </location>
</feature>
<evidence type="ECO:0000256" key="1">
    <source>
        <dbReference type="PROSITE-ProRule" id="PRU00339"/>
    </source>
</evidence>
<sequence length="259" mass="29426">MSRFSKLEFEYVSPGRLETAAESTVPDEGFHLREAAAAFENGDFEEALRAYAKVLEHNPRNPVPWTGQVRMLIELGEFREAKLWADKALEMFPHEPELLAAKAVALARLGDFKAAMAYSDASFGERGDSAYLWVARADVLLAQRQPKADYCIERAIILDPANWLVHWLISRVNSYYGRFAHALASAQKALALDVSRAQVWLQTALCQQELGLLDAAFESNTHALRLNPTDPRAREMMASLEMTPAYSSWWRRCRQFFRK</sequence>
<dbReference type="PROSITE" id="PS50005">
    <property type="entry name" value="TPR"/>
    <property type="match status" value="1"/>
</dbReference>
<dbReference type="Proteomes" id="UP000600139">
    <property type="component" value="Unassembled WGS sequence"/>
</dbReference>
<gene>
    <name evidence="2" type="ORF">JIN84_05030</name>
</gene>
<dbReference type="Pfam" id="PF13432">
    <property type="entry name" value="TPR_16"/>
    <property type="match status" value="1"/>
</dbReference>
<dbReference type="InterPro" id="IPR011990">
    <property type="entry name" value="TPR-like_helical_dom_sf"/>
</dbReference>
<keyword evidence="1" id="KW-0802">TPR repeat</keyword>
<reference evidence="2" key="1">
    <citation type="submission" date="2021-01" db="EMBL/GenBank/DDBJ databases">
        <title>Modified the classification status of verrucomicrobia.</title>
        <authorList>
            <person name="Feng X."/>
        </authorList>
    </citation>
    <scope>NUCLEOTIDE SEQUENCE</scope>
    <source>
        <strain evidence="2">JCM 18052</strain>
    </source>
</reference>
<keyword evidence="3" id="KW-1185">Reference proteome</keyword>
<dbReference type="GO" id="GO:0005737">
    <property type="term" value="C:cytoplasm"/>
    <property type="evidence" value="ECO:0007669"/>
    <property type="project" value="TreeGrafter"/>
</dbReference>
<dbReference type="Pfam" id="PF14559">
    <property type="entry name" value="TPR_19"/>
    <property type="match status" value="1"/>
</dbReference>
<dbReference type="SUPFAM" id="SSF48439">
    <property type="entry name" value="Protein prenylyltransferase"/>
    <property type="match status" value="1"/>
</dbReference>
<dbReference type="PANTHER" id="PTHR12558:SF13">
    <property type="entry name" value="CELL DIVISION CYCLE PROTEIN 27 HOMOLOG"/>
    <property type="match status" value="1"/>
</dbReference>
<name>A0A934R1Z2_9BACT</name>
<dbReference type="AlphaFoldDB" id="A0A934R1Z2"/>
<comment type="caution">
    <text evidence="2">The sequence shown here is derived from an EMBL/GenBank/DDBJ whole genome shotgun (WGS) entry which is preliminary data.</text>
</comment>
<evidence type="ECO:0000313" key="2">
    <source>
        <dbReference type="EMBL" id="MBK1814967.1"/>
    </source>
</evidence>
<dbReference type="GO" id="GO:0051301">
    <property type="term" value="P:cell division"/>
    <property type="evidence" value="ECO:0007669"/>
    <property type="project" value="TreeGrafter"/>
</dbReference>
<dbReference type="GO" id="GO:0031145">
    <property type="term" value="P:anaphase-promoting complex-dependent catabolic process"/>
    <property type="evidence" value="ECO:0007669"/>
    <property type="project" value="TreeGrafter"/>
</dbReference>
<evidence type="ECO:0000313" key="3">
    <source>
        <dbReference type="Proteomes" id="UP000600139"/>
    </source>
</evidence>
<proteinExistence type="predicted"/>
<dbReference type="GO" id="GO:0016567">
    <property type="term" value="P:protein ubiquitination"/>
    <property type="evidence" value="ECO:0007669"/>
    <property type="project" value="TreeGrafter"/>
</dbReference>
<accession>A0A934R1Z2</accession>
<dbReference type="EMBL" id="JAENIK010000004">
    <property type="protein sequence ID" value="MBK1814967.1"/>
    <property type="molecule type" value="Genomic_DNA"/>
</dbReference>
<dbReference type="PANTHER" id="PTHR12558">
    <property type="entry name" value="CELL DIVISION CYCLE 16,23,27"/>
    <property type="match status" value="1"/>
</dbReference>